<keyword evidence="2" id="KW-1185">Reference proteome</keyword>
<gene>
    <name evidence="1" type="ORF">ACFFH4_16965</name>
</gene>
<evidence type="ECO:0000313" key="1">
    <source>
        <dbReference type="EMBL" id="MFC0560676.1"/>
    </source>
</evidence>
<comment type="caution">
    <text evidence="1">The sequence shown here is derived from an EMBL/GenBank/DDBJ whole genome shotgun (WGS) entry which is preliminary data.</text>
</comment>
<proteinExistence type="predicted"/>
<protein>
    <submittedName>
        <fullName evidence="1">Uncharacterized protein</fullName>
    </submittedName>
</protein>
<reference evidence="1 2" key="1">
    <citation type="submission" date="2024-09" db="EMBL/GenBank/DDBJ databases">
        <authorList>
            <person name="Sun Q."/>
            <person name="Mori K."/>
        </authorList>
    </citation>
    <scope>NUCLEOTIDE SEQUENCE [LARGE SCALE GENOMIC DNA]</scope>
    <source>
        <strain evidence="1 2">NCAIM B.02301</strain>
    </source>
</reference>
<evidence type="ECO:0000313" key="2">
    <source>
        <dbReference type="Proteomes" id="UP001589833"/>
    </source>
</evidence>
<name>A0ABV6NJ37_9BACI</name>
<dbReference type="EMBL" id="JBHLTR010000035">
    <property type="protein sequence ID" value="MFC0560676.1"/>
    <property type="molecule type" value="Genomic_DNA"/>
</dbReference>
<organism evidence="1 2">
    <name type="scientific">Halalkalibacter alkalisediminis</name>
    <dbReference type="NCBI Taxonomy" id="935616"/>
    <lineage>
        <taxon>Bacteria</taxon>
        <taxon>Bacillati</taxon>
        <taxon>Bacillota</taxon>
        <taxon>Bacilli</taxon>
        <taxon>Bacillales</taxon>
        <taxon>Bacillaceae</taxon>
        <taxon>Halalkalibacter</taxon>
    </lineage>
</organism>
<sequence>MNLQSRKSDVPCLVKVEPENGIYTLRTFDTSGRNFSDGHELLAWVKRNWEPIQFLNPHEYMELLHAVTQELGDSE</sequence>
<dbReference type="Proteomes" id="UP001589833">
    <property type="component" value="Unassembled WGS sequence"/>
</dbReference>
<dbReference type="RefSeq" id="WP_273848200.1">
    <property type="nucleotide sequence ID" value="NZ_JAQQWT010000056.1"/>
</dbReference>
<accession>A0ABV6NJ37</accession>